<proteinExistence type="predicted"/>
<evidence type="ECO:0000313" key="3">
    <source>
        <dbReference type="Proteomes" id="UP000317036"/>
    </source>
</evidence>
<dbReference type="Proteomes" id="UP000317036">
    <property type="component" value="Unassembled WGS sequence"/>
</dbReference>
<dbReference type="Gene3D" id="3.20.20.100">
    <property type="entry name" value="NADP-dependent oxidoreductase domain"/>
    <property type="match status" value="1"/>
</dbReference>
<dbReference type="InterPro" id="IPR023210">
    <property type="entry name" value="NADP_OxRdtase_dom"/>
</dbReference>
<dbReference type="Pfam" id="PF00248">
    <property type="entry name" value="Aldo_ket_red"/>
    <property type="match status" value="1"/>
</dbReference>
<dbReference type="PRINTS" id="PR00069">
    <property type="entry name" value="ALDKETRDTASE"/>
</dbReference>
<accession>A0A559JSR6</accession>
<sequence>MKYTQLGKTGLQVSRIAVGGYVFSGVNKAQNWNPYSPEGRAEAIHTIHTALDAGINYIDTAPSYGNGHSESIIGEVMKSRRQDCYLATKVRPYGMDKASVIKSVEDSLQRLQTDYVDVIQFHGGDYTREDFEHIMHGGPLDALLTLRDQGKVRLVGLTTEEAYSALDLAAAKSFDVIQVCYNLIYQSAARHLLEQAAEAGIGIAIMRPMTSGILQRLLEYIAPEWLAAADSYEVCLKFVLSDPRVHLINVGMRWSEEVRKNVDFVNKFEPSFDISQLPRLTAKIYETDDLRNGF</sequence>
<comment type="caution">
    <text evidence="2">The sequence shown here is derived from an EMBL/GenBank/DDBJ whole genome shotgun (WGS) entry which is preliminary data.</text>
</comment>
<dbReference type="CDD" id="cd19105">
    <property type="entry name" value="AKR_unchar"/>
    <property type="match status" value="1"/>
</dbReference>
<name>A0A559JSR6_9BACL</name>
<organism evidence="2 3">
    <name type="scientific">Paenibacillus cremeus</name>
    <dbReference type="NCBI Taxonomy" id="2163881"/>
    <lineage>
        <taxon>Bacteria</taxon>
        <taxon>Bacillati</taxon>
        <taxon>Bacillota</taxon>
        <taxon>Bacilli</taxon>
        <taxon>Bacillales</taxon>
        <taxon>Paenibacillaceae</taxon>
        <taxon>Paenibacillus</taxon>
    </lineage>
</organism>
<dbReference type="OrthoDB" id="9773828at2"/>
<dbReference type="InterPro" id="IPR053135">
    <property type="entry name" value="AKR2_Oxidoreductase"/>
</dbReference>
<dbReference type="InterPro" id="IPR020471">
    <property type="entry name" value="AKR"/>
</dbReference>
<dbReference type="PANTHER" id="PTHR43312">
    <property type="entry name" value="D-THREO-ALDOSE 1-DEHYDROGENASE"/>
    <property type="match status" value="1"/>
</dbReference>
<dbReference type="SUPFAM" id="SSF51430">
    <property type="entry name" value="NAD(P)-linked oxidoreductase"/>
    <property type="match status" value="1"/>
</dbReference>
<evidence type="ECO:0000259" key="1">
    <source>
        <dbReference type="Pfam" id="PF00248"/>
    </source>
</evidence>
<dbReference type="EMBL" id="VNJI01000064">
    <property type="protein sequence ID" value="TVY02919.1"/>
    <property type="molecule type" value="Genomic_DNA"/>
</dbReference>
<keyword evidence="3" id="KW-1185">Reference proteome</keyword>
<dbReference type="GO" id="GO:0016491">
    <property type="term" value="F:oxidoreductase activity"/>
    <property type="evidence" value="ECO:0007669"/>
    <property type="project" value="InterPro"/>
</dbReference>
<protein>
    <submittedName>
        <fullName evidence="2">Aldo/keto reductase</fullName>
    </submittedName>
</protein>
<feature type="domain" description="NADP-dependent oxidoreductase" evidence="1">
    <location>
        <begin position="39"/>
        <end position="266"/>
    </location>
</feature>
<gene>
    <name evidence="2" type="ORF">FPZ49_31520</name>
</gene>
<dbReference type="InterPro" id="IPR036812">
    <property type="entry name" value="NAD(P)_OxRdtase_dom_sf"/>
</dbReference>
<dbReference type="AlphaFoldDB" id="A0A559JSR6"/>
<dbReference type="PANTHER" id="PTHR43312:SF1">
    <property type="entry name" value="NADP-DEPENDENT OXIDOREDUCTASE DOMAIN-CONTAINING PROTEIN"/>
    <property type="match status" value="1"/>
</dbReference>
<dbReference type="RefSeq" id="WP_144854281.1">
    <property type="nucleotide sequence ID" value="NZ_VNJI01000064.1"/>
</dbReference>
<reference evidence="2 3" key="1">
    <citation type="submission" date="2019-07" db="EMBL/GenBank/DDBJ databases">
        <authorList>
            <person name="Kim J."/>
        </authorList>
    </citation>
    <scope>NUCLEOTIDE SEQUENCE [LARGE SCALE GENOMIC DNA]</scope>
    <source>
        <strain evidence="2 3">JC52</strain>
    </source>
</reference>
<evidence type="ECO:0000313" key="2">
    <source>
        <dbReference type="EMBL" id="TVY02919.1"/>
    </source>
</evidence>